<name>A0ABY7DWB0_MYAAR</name>
<keyword evidence="2" id="KW-1185">Reference proteome</keyword>
<proteinExistence type="predicted"/>
<reference evidence="1" key="1">
    <citation type="submission" date="2022-11" db="EMBL/GenBank/DDBJ databases">
        <title>Centuries of genome instability and evolution in soft-shell clam transmissible cancer (bioRxiv).</title>
        <authorList>
            <person name="Hart S.F.M."/>
            <person name="Yonemitsu M.A."/>
            <person name="Giersch R.M."/>
            <person name="Beal B.F."/>
            <person name="Arriagada G."/>
            <person name="Davis B.W."/>
            <person name="Ostrander E.A."/>
            <person name="Goff S.P."/>
            <person name="Metzger M.J."/>
        </authorList>
    </citation>
    <scope>NUCLEOTIDE SEQUENCE</scope>
    <source>
        <strain evidence="1">MELC-2E11</strain>
        <tissue evidence="1">Siphon/mantle</tissue>
    </source>
</reference>
<dbReference type="Proteomes" id="UP001164746">
    <property type="component" value="Chromosome 3"/>
</dbReference>
<evidence type="ECO:0000313" key="2">
    <source>
        <dbReference type="Proteomes" id="UP001164746"/>
    </source>
</evidence>
<accession>A0ABY7DWB0</accession>
<evidence type="ECO:0000313" key="1">
    <source>
        <dbReference type="EMBL" id="WAR00897.1"/>
    </source>
</evidence>
<gene>
    <name evidence="1" type="ORF">MAR_025269</name>
</gene>
<protein>
    <submittedName>
        <fullName evidence="1">Uncharacterized protein</fullName>
    </submittedName>
</protein>
<organism evidence="1 2">
    <name type="scientific">Mya arenaria</name>
    <name type="common">Soft-shell clam</name>
    <dbReference type="NCBI Taxonomy" id="6604"/>
    <lineage>
        <taxon>Eukaryota</taxon>
        <taxon>Metazoa</taxon>
        <taxon>Spiralia</taxon>
        <taxon>Lophotrochozoa</taxon>
        <taxon>Mollusca</taxon>
        <taxon>Bivalvia</taxon>
        <taxon>Autobranchia</taxon>
        <taxon>Heteroconchia</taxon>
        <taxon>Euheterodonta</taxon>
        <taxon>Imparidentia</taxon>
        <taxon>Neoheterodontei</taxon>
        <taxon>Myida</taxon>
        <taxon>Myoidea</taxon>
        <taxon>Myidae</taxon>
        <taxon>Mya</taxon>
    </lineage>
</organism>
<dbReference type="EMBL" id="CP111014">
    <property type="protein sequence ID" value="WAR00897.1"/>
    <property type="molecule type" value="Genomic_DNA"/>
</dbReference>
<sequence>MGEPPVLLCAAGDVTPESQRVSRCSWRTDSCCSYMCTLHGLSGGLYTFKLTCNRNFLRS</sequence>